<dbReference type="GO" id="GO:0005886">
    <property type="term" value="C:plasma membrane"/>
    <property type="evidence" value="ECO:0007669"/>
    <property type="project" value="UniProtKB-SubCell"/>
</dbReference>
<reference evidence="7 8" key="1">
    <citation type="submission" date="2015-01" db="EMBL/GenBank/DDBJ databases">
        <title>Vibrio sp. C1 JCM 19231 whole genome shotgun sequence.</title>
        <authorList>
            <person name="Sawabe T."/>
            <person name="Meirelles P."/>
            <person name="Feng G."/>
            <person name="Sayaka M."/>
            <person name="Hattori M."/>
            <person name="Ohkuma M."/>
        </authorList>
    </citation>
    <scope>NUCLEOTIDE SEQUENCE [LARGE SCALE GENOMIC DNA]</scope>
    <source>
        <strain evidence="8">JCM 19231</strain>
    </source>
</reference>
<feature type="transmembrane region" description="Helical" evidence="5">
    <location>
        <begin position="171"/>
        <end position="192"/>
    </location>
</feature>
<evidence type="ECO:0000256" key="2">
    <source>
        <dbReference type="ARBA" id="ARBA00022692"/>
    </source>
</evidence>
<evidence type="ECO:0000313" key="8">
    <source>
        <dbReference type="Proteomes" id="UP000031671"/>
    </source>
</evidence>
<keyword evidence="2 5" id="KW-0812">Transmembrane</keyword>
<dbReference type="PROSITE" id="PS50929">
    <property type="entry name" value="ABC_TM1F"/>
    <property type="match status" value="1"/>
</dbReference>
<name>A0A0B8P401_9VIBR</name>
<comment type="caution">
    <text evidence="7">The sequence shown here is derived from an EMBL/GenBank/DDBJ whole genome shotgun (WGS) entry which is preliminary data.</text>
</comment>
<keyword evidence="3 5" id="KW-1133">Transmembrane helix</keyword>
<gene>
    <name evidence="7" type="ORF">JCM19231_4981</name>
</gene>
<sequence length="213" mass="22855">MLPYAMTSRAGVSSQLARLKDIDQFRKLVTAESTLSYFDMPFVIVFILAIAIMSGTAALTVLAGLVLMFVFCVYSRYIYTQATSKSSRANAMVSYQWNEVLRSIHTIQGLPLLRVMQTRFSASHKQSSNDAESVAKVNSRVQALGGGLIQAIGTASIVTAVIGVMDGTSDAGAMLATVILVWKALGPIMGIYNSIAKFQSLKAAGAQINNLMS</sequence>
<reference evidence="7 8" key="2">
    <citation type="submission" date="2015-01" db="EMBL/GenBank/DDBJ databases">
        <authorList>
            <consortium name="NBRP consortium"/>
            <person name="Sawabe T."/>
            <person name="Meirelles P."/>
            <person name="Feng G."/>
            <person name="Sayaka M."/>
            <person name="Hattori M."/>
            <person name="Ohkuma M."/>
        </authorList>
    </citation>
    <scope>NUCLEOTIDE SEQUENCE [LARGE SCALE GENOMIC DNA]</scope>
    <source>
        <strain evidence="8">JCM 19231</strain>
    </source>
</reference>
<dbReference type="GO" id="GO:0005524">
    <property type="term" value="F:ATP binding"/>
    <property type="evidence" value="ECO:0007669"/>
    <property type="project" value="InterPro"/>
</dbReference>
<dbReference type="InterPro" id="IPR011527">
    <property type="entry name" value="ABC1_TM_dom"/>
</dbReference>
<accession>A0A0B8P401</accession>
<feature type="domain" description="ABC transmembrane type-1" evidence="6">
    <location>
        <begin position="1"/>
        <end position="200"/>
    </location>
</feature>
<keyword evidence="8" id="KW-1185">Reference proteome</keyword>
<evidence type="ECO:0000256" key="3">
    <source>
        <dbReference type="ARBA" id="ARBA00022989"/>
    </source>
</evidence>
<dbReference type="Proteomes" id="UP000031671">
    <property type="component" value="Unassembled WGS sequence"/>
</dbReference>
<organism evidence="7 8">
    <name type="scientific">Vibrio ishigakensis</name>
    <dbReference type="NCBI Taxonomy" id="1481914"/>
    <lineage>
        <taxon>Bacteria</taxon>
        <taxon>Pseudomonadati</taxon>
        <taxon>Pseudomonadota</taxon>
        <taxon>Gammaproteobacteria</taxon>
        <taxon>Vibrionales</taxon>
        <taxon>Vibrionaceae</taxon>
        <taxon>Vibrio</taxon>
    </lineage>
</organism>
<proteinExistence type="predicted"/>
<feature type="transmembrane region" description="Helical" evidence="5">
    <location>
        <begin position="143"/>
        <end position="165"/>
    </location>
</feature>
<dbReference type="SUPFAM" id="SSF90123">
    <property type="entry name" value="ABC transporter transmembrane region"/>
    <property type="match status" value="1"/>
</dbReference>
<feature type="transmembrane region" description="Helical" evidence="5">
    <location>
        <begin position="42"/>
        <end position="75"/>
    </location>
</feature>
<protein>
    <recommendedName>
        <fullName evidence="6">ABC transmembrane type-1 domain-containing protein</fullName>
    </recommendedName>
</protein>
<evidence type="ECO:0000256" key="5">
    <source>
        <dbReference type="SAM" id="Phobius"/>
    </source>
</evidence>
<evidence type="ECO:0000256" key="4">
    <source>
        <dbReference type="ARBA" id="ARBA00023136"/>
    </source>
</evidence>
<keyword evidence="4 5" id="KW-0472">Membrane</keyword>
<dbReference type="EMBL" id="BBRZ01000140">
    <property type="protein sequence ID" value="GAM59312.1"/>
    <property type="molecule type" value="Genomic_DNA"/>
</dbReference>
<evidence type="ECO:0000256" key="1">
    <source>
        <dbReference type="ARBA" id="ARBA00004651"/>
    </source>
</evidence>
<evidence type="ECO:0000313" key="7">
    <source>
        <dbReference type="EMBL" id="GAM59312.1"/>
    </source>
</evidence>
<dbReference type="Pfam" id="PF00664">
    <property type="entry name" value="ABC_membrane"/>
    <property type="match status" value="1"/>
</dbReference>
<comment type="subcellular location">
    <subcellularLocation>
        <location evidence="1">Cell membrane</location>
        <topology evidence="1">Multi-pass membrane protein</topology>
    </subcellularLocation>
</comment>
<dbReference type="AlphaFoldDB" id="A0A0B8P401"/>
<dbReference type="Gene3D" id="1.20.1560.10">
    <property type="entry name" value="ABC transporter type 1, transmembrane domain"/>
    <property type="match status" value="1"/>
</dbReference>
<dbReference type="GO" id="GO:0140359">
    <property type="term" value="F:ABC-type transporter activity"/>
    <property type="evidence" value="ECO:0007669"/>
    <property type="project" value="InterPro"/>
</dbReference>
<dbReference type="InterPro" id="IPR036640">
    <property type="entry name" value="ABC1_TM_sf"/>
</dbReference>
<evidence type="ECO:0000259" key="6">
    <source>
        <dbReference type="PROSITE" id="PS50929"/>
    </source>
</evidence>